<feature type="compositionally biased region" description="Polar residues" evidence="1">
    <location>
        <begin position="73"/>
        <end position="92"/>
    </location>
</feature>
<dbReference type="OMA" id="VQKIFRY"/>
<dbReference type="RefSeq" id="XP_024082485.1">
    <property type="nucleotide sequence ID" value="XM_024226717.1"/>
</dbReference>
<feature type="transmembrane region" description="Helical" evidence="2">
    <location>
        <begin position="41"/>
        <end position="65"/>
    </location>
</feature>
<evidence type="ECO:0000313" key="4">
    <source>
        <dbReference type="Proteomes" id="UP000494040"/>
    </source>
</evidence>
<dbReference type="RefSeq" id="XP_024082486.1">
    <property type="nucleotide sequence ID" value="XM_024226718.1"/>
</dbReference>
<dbReference type="KEGG" id="clec:106666637"/>
<dbReference type="Proteomes" id="UP000494040">
    <property type="component" value="Unassembled WGS sequence"/>
</dbReference>
<keyword evidence="4" id="KW-1185">Reference proteome</keyword>
<reference evidence="3" key="1">
    <citation type="submission" date="2022-01" db="UniProtKB">
        <authorList>
            <consortium name="EnsemblMetazoa"/>
        </authorList>
    </citation>
    <scope>IDENTIFICATION</scope>
</reference>
<dbReference type="GeneID" id="106666637"/>
<accession>A0A8I6STB8</accession>
<feature type="region of interest" description="Disordered" evidence="1">
    <location>
        <begin position="72"/>
        <end position="94"/>
    </location>
</feature>
<dbReference type="EnsemblMetazoa" id="XM_024226718.1">
    <property type="protein sequence ID" value="XP_024082486.1"/>
    <property type="gene ID" value="LOC106666637"/>
</dbReference>
<proteinExistence type="predicted"/>
<keyword evidence="2" id="KW-0812">Transmembrane</keyword>
<evidence type="ECO:0000313" key="3">
    <source>
        <dbReference type="EnsemblMetazoa" id="XP_024082485.1"/>
    </source>
</evidence>
<dbReference type="EnsemblMetazoa" id="XM_024226717.1">
    <property type="protein sequence ID" value="XP_024082485.1"/>
    <property type="gene ID" value="LOC106666637"/>
</dbReference>
<dbReference type="AlphaFoldDB" id="A0A8I6STB8"/>
<name>A0A8I6STB8_CIMLE</name>
<protein>
    <submittedName>
        <fullName evidence="3">Uncharacterized protein</fullName>
    </submittedName>
</protein>
<keyword evidence="2" id="KW-0472">Membrane</keyword>
<keyword evidence="2" id="KW-1133">Transmembrane helix</keyword>
<organism evidence="3 4">
    <name type="scientific">Cimex lectularius</name>
    <name type="common">Bed bug</name>
    <name type="synonym">Acanthia lectularia</name>
    <dbReference type="NCBI Taxonomy" id="79782"/>
    <lineage>
        <taxon>Eukaryota</taxon>
        <taxon>Metazoa</taxon>
        <taxon>Ecdysozoa</taxon>
        <taxon>Arthropoda</taxon>
        <taxon>Hexapoda</taxon>
        <taxon>Insecta</taxon>
        <taxon>Pterygota</taxon>
        <taxon>Neoptera</taxon>
        <taxon>Paraneoptera</taxon>
        <taxon>Hemiptera</taxon>
        <taxon>Heteroptera</taxon>
        <taxon>Panheteroptera</taxon>
        <taxon>Cimicomorpha</taxon>
        <taxon>Cimicidae</taxon>
        <taxon>Cimex</taxon>
    </lineage>
</organism>
<dbReference type="OrthoDB" id="7693445at2759"/>
<sequence>MVVEIYRKGQSALPTSSIESPFYMQHIIHGRPLVVMERKEVVVGAALVTGALLLLIAAGFAVYFCCRRRRKTSTSADPESDQQPTTSRSLNGFLSLKTPLISTKTLG</sequence>
<evidence type="ECO:0000256" key="1">
    <source>
        <dbReference type="SAM" id="MobiDB-lite"/>
    </source>
</evidence>
<evidence type="ECO:0000256" key="2">
    <source>
        <dbReference type="SAM" id="Phobius"/>
    </source>
</evidence>